<dbReference type="AlphaFoldDB" id="A0A540VTH4"/>
<dbReference type="Proteomes" id="UP000315400">
    <property type="component" value="Unassembled WGS sequence"/>
</dbReference>
<dbReference type="EMBL" id="VIFK01000061">
    <property type="protein sequence ID" value="TQE99443.1"/>
    <property type="molecule type" value="Genomic_DNA"/>
</dbReference>
<keyword evidence="1 3" id="KW-0315">Glutamine amidotransferase</keyword>
<feature type="domain" description="Glutamine amidotransferase type-2" evidence="2">
    <location>
        <begin position="2"/>
        <end position="299"/>
    </location>
</feature>
<protein>
    <submittedName>
        <fullName evidence="3">Class II glutamine amidotransferase</fullName>
    </submittedName>
</protein>
<dbReference type="PROSITE" id="PS51278">
    <property type="entry name" value="GATASE_TYPE_2"/>
    <property type="match status" value="1"/>
</dbReference>
<proteinExistence type="predicted"/>
<keyword evidence="3" id="KW-0808">Transferase</keyword>
<dbReference type="InterPro" id="IPR029055">
    <property type="entry name" value="Ntn_hydrolases_N"/>
</dbReference>
<dbReference type="Gene3D" id="3.60.20.10">
    <property type="entry name" value="Glutamine Phosphoribosylpyrophosphate, subunit 1, domain 1"/>
    <property type="match status" value="1"/>
</dbReference>
<dbReference type="SUPFAM" id="SSF56235">
    <property type="entry name" value="N-terminal nucleophile aminohydrolases (Ntn hydrolases)"/>
    <property type="match status" value="1"/>
</dbReference>
<evidence type="ECO:0000313" key="4">
    <source>
        <dbReference type="Proteomes" id="UP000315400"/>
    </source>
</evidence>
<dbReference type="Pfam" id="PF13230">
    <property type="entry name" value="GATase_4"/>
    <property type="match status" value="1"/>
</dbReference>
<evidence type="ECO:0000256" key="1">
    <source>
        <dbReference type="ARBA" id="ARBA00022962"/>
    </source>
</evidence>
<dbReference type="PANTHER" id="PTHR43187:SF1">
    <property type="entry name" value="GLUTAMINE AMIDOTRANSFERASE DUG3-RELATED"/>
    <property type="match status" value="1"/>
</dbReference>
<dbReference type="GO" id="GO:0016740">
    <property type="term" value="F:transferase activity"/>
    <property type="evidence" value="ECO:0007669"/>
    <property type="project" value="UniProtKB-KW"/>
</dbReference>
<comment type="caution">
    <text evidence="3">The sequence shown here is derived from an EMBL/GenBank/DDBJ whole genome shotgun (WGS) entry which is preliminary data.</text>
</comment>
<gene>
    <name evidence="3" type="ORF">FKY71_08575</name>
</gene>
<reference evidence="3 4" key="1">
    <citation type="submission" date="2019-06" db="EMBL/GenBank/DDBJ databases">
        <title>Metagenome assembled Genome of Spiribacter salinus SL48-SHIP from the microbial mat of Salt Lake 48 (Novosibirsk region, Russia).</title>
        <authorList>
            <person name="Shipova A."/>
            <person name="Rozanov A.S."/>
            <person name="Bryanskaya A.V."/>
            <person name="Peltek S.E."/>
        </authorList>
    </citation>
    <scope>NUCLEOTIDE SEQUENCE [LARGE SCALE GENOMIC DNA]</scope>
    <source>
        <strain evidence="3">SL48-SHIP-2</strain>
    </source>
</reference>
<evidence type="ECO:0000259" key="2">
    <source>
        <dbReference type="PROSITE" id="PS51278"/>
    </source>
</evidence>
<name>A0A540VTH4_9GAMM</name>
<organism evidence="3 4">
    <name type="scientific">Spiribacter salinus</name>
    <dbReference type="NCBI Taxonomy" id="1335746"/>
    <lineage>
        <taxon>Bacteria</taxon>
        <taxon>Pseudomonadati</taxon>
        <taxon>Pseudomonadota</taxon>
        <taxon>Gammaproteobacteria</taxon>
        <taxon>Chromatiales</taxon>
        <taxon>Ectothiorhodospiraceae</taxon>
        <taxon>Spiribacter</taxon>
    </lineage>
</organism>
<dbReference type="InterPro" id="IPR026869">
    <property type="entry name" value="EgtC-like"/>
</dbReference>
<dbReference type="InterPro" id="IPR052373">
    <property type="entry name" value="Gamma-glu_amide_hydrolase"/>
</dbReference>
<accession>A0A540VTH4</accession>
<evidence type="ECO:0000313" key="3">
    <source>
        <dbReference type="EMBL" id="TQE99443.1"/>
    </source>
</evidence>
<sequence>MCRMTFYLGAPICLADLVTRPENSLIHQSVKAKERLEPLNGDGFGVAWYVKGLSQAARFRSLTPAWSNANLDELARVTQSHCLLAHVRAATDGTFDVAEANCHPFRKGRYAFMHNGHIEQFPKLRRALMARLSHPAFNSIRGNTDSEHLFALVSDFLPPEASGHVDDLIRALRLGIAALHELIDQHAPNARVFLNVILTDGHCAAVCRYSSDPTRIDSLYINRGERYGCHEQRCWMDSGENDAVKAVLVSSEPLNSGPNWQPVPPNHLLGIDSDLRVCSQIIEQPRIDRPADSVEGNEP</sequence>
<dbReference type="InterPro" id="IPR017932">
    <property type="entry name" value="GATase_2_dom"/>
</dbReference>
<dbReference type="CDD" id="cd01908">
    <property type="entry name" value="YafJ"/>
    <property type="match status" value="1"/>
</dbReference>
<dbReference type="PANTHER" id="PTHR43187">
    <property type="entry name" value="GLUTAMINE AMIDOTRANSFERASE DUG3-RELATED"/>
    <property type="match status" value="1"/>
</dbReference>